<comment type="catalytic activity">
    <reaction evidence="18">
        <text>leukotriene C4 = leukotriene A4 + glutathione</text>
        <dbReference type="Rhea" id="RHEA:17617"/>
        <dbReference type="ChEBI" id="CHEBI:57463"/>
        <dbReference type="ChEBI" id="CHEBI:57925"/>
        <dbReference type="ChEBI" id="CHEBI:57973"/>
        <dbReference type="EC" id="4.4.1.20"/>
    </reaction>
    <physiologicalReaction direction="right-to-left" evidence="18">
        <dbReference type="Rhea" id="RHEA:17619"/>
    </physiologicalReaction>
</comment>
<keyword evidence="8" id="KW-0443">Lipid metabolism</keyword>
<dbReference type="InterPro" id="IPR001129">
    <property type="entry name" value="Membr-assoc_MAPEG"/>
</dbReference>
<dbReference type="RefSeq" id="XP_022605953.1">
    <property type="nucleotide sequence ID" value="XM_022750232.1"/>
</dbReference>
<evidence type="ECO:0000256" key="9">
    <source>
        <dbReference type="ARBA" id="ARBA00023128"/>
    </source>
</evidence>
<evidence type="ECO:0000256" key="5">
    <source>
        <dbReference type="ARBA" id="ARBA00022787"/>
    </source>
</evidence>
<dbReference type="Pfam" id="PF01124">
    <property type="entry name" value="MAPEG"/>
    <property type="match status" value="1"/>
</dbReference>
<keyword evidence="3" id="KW-0808">Transferase</keyword>
<evidence type="ECO:0000313" key="24">
    <source>
        <dbReference type="Ensembl" id="ENSSDUP00000017944.1"/>
    </source>
</evidence>
<evidence type="ECO:0000256" key="7">
    <source>
        <dbReference type="ARBA" id="ARBA00023002"/>
    </source>
</evidence>
<dbReference type="OMA" id="TYLYSWI"/>
<dbReference type="GeneTree" id="ENSGT00940000165706"/>
<dbReference type="SUPFAM" id="SSF161084">
    <property type="entry name" value="MAPEG domain-like"/>
    <property type="match status" value="1"/>
</dbReference>
<evidence type="ECO:0000256" key="10">
    <source>
        <dbReference type="ARBA" id="ARBA00023136"/>
    </source>
</evidence>
<comment type="catalytic activity">
    <reaction evidence="19">
        <text>15-deoxy-Delta(12,14)-prostaglandin J2 + glutathione = 15-deoxy-Delta(12,14)-prostaglandin J2-S-(R)-glutathione</text>
        <dbReference type="Rhea" id="RHEA:75963"/>
        <dbReference type="ChEBI" id="CHEBI:57925"/>
        <dbReference type="ChEBI" id="CHEBI:85236"/>
        <dbReference type="ChEBI" id="CHEBI:194498"/>
    </reaction>
    <physiologicalReaction direction="left-to-right" evidence="19">
        <dbReference type="Rhea" id="RHEA:75964"/>
    </physiologicalReaction>
</comment>
<comment type="subcellular location">
    <subcellularLocation>
        <location evidence="1">Mitochondrion outer membrane</location>
        <topology evidence="1">Multi-pass membrane protein</topology>
    </subcellularLocation>
</comment>
<keyword evidence="25" id="KW-1185">Reference proteome</keyword>
<feature type="transmembrane region" description="Helical" evidence="23">
    <location>
        <begin position="71"/>
        <end position="96"/>
    </location>
</feature>
<dbReference type="GO" id="GO:0004364">
    <property type="term" value="F:glutathione transferase activity"/>
    <property type="evidence" value="ECO:0007669"/>
    <property type="project" value="TreeGrafter"/>
</dbReference>
<dbReference type="GO" id="GO:0006691">
    <property type="term" value="P:leukotriene metabolic process"/>
    <property type="evidence" value="ECO:0007669"/>
    <property type="project" value="UniProtKB-ARBA"/>
</dbReference>
<dbReference type="Ensembl" id="ENSSDUT00000018271.1">
    <property type="protein sequence ID" value="ENSSDUP00000017944.1"/>
    <property type="gene ID" value="ENSSDUG00000013105.1"/>
</dbReference>
<evidence type="ECO:0000256" key="14">
    <source>
        <dbReference type="ARBA" id="ARBA00037884"/>
    </source>
</evidence>
<dbReference type="GO" id="GO:0005635">
    <property type="term" value="C:nuclear envelope"/>
    <property type="evidence" value="ECO:0007669"/>
    <property type="project" value="TreeGrafter"/>
</dbReference>
<keyword evidence="10 23" id="KW-0472">Membrane</keyword>
<dbReference type="GeneID" id="111225397"/>
<reference evidence="24" key="1">
    <citation type="submission" date="2025-08" db="UniProtKB">
        <authorList>
            <consortium name="Ensembl"/>
        </authorList>
    </citation>
    <scope>IDENTIFICATION</scope>
</reference>
<feature type="transmembrane region" description="Helical" evidence="23">
    <location>
        <begin position="116"/>
        <end position="137"/>
    </location>
</feature>
<dbReference type="EC" id="4.4.1.20" evidence="16"/>
<comment type="pathway">
    <text evidence="14">Lipid metabolism; leukotriene C4 biosynthesis.</text>
</comment>
<evidence type="ECO:0000256" key="21">
    <source>
        <dbReference type="ARBA" id="ARBA00075145"/>
    </source>
</evidence>
<evidence type="ECO:0000256" key="11">
    <source>
        <dbReference type="ARBA" id="ARBA00023139"/>
    </source>
</evidence>
<dbReference type="Gene3D" id="1.20.120.550">
    <property type="entry name" value="Membrane associated eicosanoid/glutathione metabolism-like domain"/>
    <property type="match status" value="1"/>
</dbReference>
<name>A0A3B4UH43_SERDU</name>
<dbReference type="GO" id="GO:0004602">
    <property type="term" value="F:glutathione peroxidase activity"/>
    <property type="evidence" value="ECO:0007669"/>
    <property type="project" value="TreeGrafter"/>
</dbReference>
<dbReference type="GO" id="GO:0006629">
    <property type="term" value="P:lipid metabolic process"/>
    <property type="evidence" value="ECO:0007669"/>
    <property type="project" value="UniProtKB-KW"/>
</dbReference>
<keyword evidence="7" id="KW-0560">Oxidoreductase</keyword>
<evidence type="ECO:0000256" key="2">
    <source>
        <dbReference type="ARBA" id="ARBA00010459"/>
    </source>
</evidence>
<protein>
    <recommendedName>
        <fullName evidence="20">Glutathione S-transferase 3, mitochondrial</fullName>
        <ecNumber evidence="16">4.4.1.20</ecNumber>
    </recommendedName>
    <alternativeName>
        <fullName evidence="21">Glutathione peroxidase MGST3</fullName>
    </alternativeName>
    <alternativeName>
        <fullName evidence="22">LTC4 synthase MGST3</fullName>
    </alternativeName>
</protein>
<proteinExistence type="inferred from homology"/>
<evidence type="ECO:0000256" key="15">
    <source>
        <dbReference type="ARBA" id="ARBA00037916"/>
    </source>
</evidence>
<comment type="similarity">
    <text evidence="2">Belongs to the MAPEG family.</text>
</comment>
<dbReference type="PANTHER" id="PTHR10250:SF19">
    <property type="entry name" value="MICROSOMAL GLUTATHIONE S-TRANSFERASE 3B"/>
    <property type="match status" value="1"/>
</dbReference>
<dbReference type="InterPro" id="IPR023352">
    <property type="entry name" value="MAPEG-like_dom_sf"/>
</dbReference>
<dbReference type="GO" id="GO:0004464">
    <property type="term" value="F:leukotriene-C4 synthase activity"/>
    <property type="evidence" value="ECO:0007669"/>
    <property type="project" value="UniProtKB-EC"/>
</dbReference>
<evidence type="ECO:0000256" key="20">
    <source>
        <dbReference type="ARBA" id="ARBA00069748"/>
    </source>
</evidence>
<reference evidence="24" key="2">
    <citation type="submission" date="2025-09" db="UniProtKB">
        <authorList>
            <consortium name="Ensembl"/>
        </authorList>
    </citation>
    <scope>IDENTIFICATION</scope>
</reference>
<evidence type="ECO:0000256" key="3">
    <source>
        <dbReference type="ARBA" id="ARBA00022679"/>
    </source>
</evidence>
<keyword evidence="12" id="KW-0456">Lyase</keyword>
<evidence type="ECO:0000256" key="6">
    <source>
        <dbReference type="ARBA" id="ARBA00022989"/>
    </source>
</evidence>
<keyword evidence="9" id="KW-0496">Mitochondrion</keyword>
<evidence type="ECO:0000313" key="25">
    <source>
        <dbReference type="Proteomes" id="UP000261420"/>
    </source>
</evidence>
<keyword evidence="13" id="KW-0449">Lipoprotein</keyword>
<accession>A0A3B4UH43</accession>
<dbReference type="FunFam" id="1.20.120.550:FF:000004">
    <property type="entry name" value="Microsomal glutathione S-transferase 3"/>
    <property type="match status" value="1"/>
</dbReference>
<evidence type="ECO:0000256" key="23">
    <source>
        <dbReference type="SAM" id="Phobius"/>
    </source>
</evidence>
<dbReference type="KEGG" id="sdu:111225397"/>
<comment type="catalytic activity">
    <reaction evidence="17">
        <text>(5S)-hydroperoxy-(6E,8Z,11Z,14Z)-eicosatetraenoate + 2 glutathione = (5S)-hydroxy-(6E,8Z,11Z,14Z)-eicosatetraenoate + glutathione disulfide + H2O</text>
        <dbReference type="Rhea" id="RHEA:48620"/>
        <dbReference type="ChEBI" id="CHEBI:15377"/>
        <dbReference type="ChEBI" id="CHEBI:57450"/>
        <dbReference type="ChEBI" id="CHEBI:57925"/>
        <dbReference type="ChEBI" id="CHEBI:58297"/>
        <dbReference type="ChEBI" id="CHEBI:90632"/>
    </reaction>
    <physiologicalReaction direction="left-to-right" evidence="17">
        <dbReference type="Rhea" id="RHEA:48621"/>
    </physiologicalReaction>
</comment>
<dbReference type="Proteomes" id="UP000261420">
    <property type="component" value="Unplaced"/>
</dbReference>
<evidence type="ECO:0000256" key="8">
    <source>
        <dbReference type="ARBA" id="ARBA00023098"/>
    </source>
</evidence>
<sequence length="140" mass="15905">MDILTVLPSSFGYVIFIYLYSWTMLGYLGVKVSAARKKYDVQYPTMYSDKEQVFNCIQRAHQNTLEVYPQWLVFQTIAALVYPLTASVLGAIWVTSRFSYAWGYYTGDPAKRKNGAYGYIGYFGVIILSISVALQLIGVF</sequence>
<evidence type="ECO:0000256" key="19">
    <source>
        <dbReference type="ARBA" id="ARBA00051411"/>
    </source>
</evidence>
<keyword evidence="6 23" id="KW-1133">Transmembrane helix</keyword>
<dbReference type="GO" id="GO:0005741">
    <property type="term" value="C:mitochondrial outer membrane"/>
    <property type="evidence" value="ECO:0007669"/>
    <property type="project" value="UniProtKB-SubCell"/>
</dbReference>
<dbReference type="AlphaFoldDB" id="A0A3B4UH43"/>
<evidence type="ECO:0000256" key="12">
    <source>
        <dbReference type="ARBA" id="ARBA00023239"/>
    </source>
</evidence>
<dbReference type="InterPro" id="IPR050997">
    <property type="entry name" value="MAPEG"/>
</dbReference>
<evidence type="ECO:0000256" key="16">
    <source>
        <dbReference type="ARBA" id="ARBA00039056"/>
    </source>
</evidence>
<evidence type="ECO:0000256" key="4">
    <source>
        <dbReference type="ARBA" id="ARBA00022692"/>
    </source>
</evidence>
<dbReference type="CTD" id="567275"/>
<evidence type="ECO:0000256" key="18">
    <source>
        <dbReference type="ARBA" id="ARBA00049298"/>
    </source>
</evidence>
<evidence type="ECO:0000256" key="1">
    <source>
        <dbReference type="ARBA" id="ARBA00004374"/>
    </source>
</evidence>
<comment type="pathway">
    <text evidence="15">Lipid metabolism; arachidonate metabolism.</text>
</comment>
<evidence type="ECO:0000256" key="17">
    <source>
        <dbReference type="ARBA" id="ARBA00043664"/>
    </source>
</evidence>
<feature type="transmembrane region" description="Helical" evidence="23">
    <location>
        <begin position="12"/>
        <end position="30"/>
    </location>
</feature>
<evidence type="ECO:0000256" key="13">
    <source>
        <dbReference type="ARBA" id="ARBA00023288"/>
    </source>
</evidence>
<keyword evidence="5" id="KW-1000">Mitochondrion outer membrane</keyword>
<dbReference type="GO" id="GO:0005783">
    <property type="term" value="C:endoplasmic reticulum"/>
    <property type="evidence" value="ECO:0007669"/>
    <property type="project" value="TreeGrafter"/>
</dbReference>
<organism evidence="24 25">
    <name type="scientific">Seriola dumerili</name>
    <name type="common">Greater amberjack</name>
    <name type="synonym">Caranx dumerili</name>
    <dbReference type="NCBI Taxonomy" id="41447"/>
    <lineage>
        <taxon>Eukaryota</taxon>
        <taxon>Metazoa</taxon>
        <taxon>Chordata</taxon>
        <taxon>Craniata</taxon>
        <taxon>Vertebrata</taxon>
        <taxon>Euteleostomi</taxon>
        <taxon>Actinopterygii</taxon>
        <taxon>Neopterygii</taxon>
        <taxon>Teleostei</taxon>
        <taxon>Neoteleostei</taxon>
        <taxon>Acanthomorphata</taxon>
        <taxon>Carangaria</taxon>
        <taxon>Carangiformes</taxon>
        <taxon>Carangidae</taxon>
        <taxon>Seriola</taxon>
    </lineage>
</organism>
<evidence type="ECO:0000256" key="22">
    <source>
        <dbReference type="ARBA" id="ARBA00076908"/>
    </source>
</evidence>
<dbReference type="STRING" id="41447.ENSSDUP00000017944"/>
<dbReference type="PANTHER" id="PTHR10250">
    <property type="entry name" value="MICROSOMAL GLUTATHIONE S-TRANSFERASE"/>
    <property type="match status" value="1"/>
</dbReference>
<keyword evidence="4 23" id="KW-0812">Transmembrane</keyword>
<keyword evidence="11" id="KW-0564">Palmitate</keyword>